<feature type="region of interest" description="Disordered" evidence="5">
    <location>
        <begin position="542"/>
        <end position="592"/>
    </location>
</feature>
<dbReference type="AlphaFoldDB" id="A0A3M6TXX3"/>
<feature type="region of interest" description="Disordered" evidence="5">
    <location>
        <begin position="192"/>
        <end position="216"/>
    </location>
</feature>
<dbReference type="SMART" id="SM00064">
    <property type="entry name" value="FYVE"/>
    <property type="match status" value="1"/>
</dbReference>
<evidence type="ECO:0000259" key="6">
    <source>
        <dbReference type="PROSITE" id="PS50178"/>
    </source>
</evidence>
<keyword evidence="3" id="KW-0862">Zinc</keyword>
<dbReference type="PANTHER" id="PTHR46319:SF3">
    <property type="entry name" value="ZINC FINGER FYVE DOMAIN-CONTAINING PROTEIN"/>
    <property type="match status" value="1"/>
</dbReference>
<feature type="compositionally biased region" description="Polar residues" evidence="5">
    <location>
        <begin position="327"/>
        <end position="381"/>
    </location>
</feature>
<feature type="compositionally biased region" description="Pro residues" evidence="5">
    <location>
        <begin position="561"/>
        <end position="578"/>
    </location>
</feature>
<dbReference type="Pfam" id="PF01363">
    <property type="entry name" value="FYVE"/>
    <property type="match status" value="1"/>
</dbReference>
<dbReference type="Gene3D" id="3.30.500.40">
    <property type="match status" value="1"/>
</dbReference>
<dbReference type="SUPFAM" id="SSF57903">
    <property type="entry name" value="FYVE/PHD zinc finger"/>
    <property type="match status" value="1"/>
</dbReference>
<dbReference type="GO" id="GO:0016197">
    <property type="term" value="P:endosomal transport"/>
    <property type="evidence" value="ECO:0007669"/>
    <property type="project" value="TreeGrafter"/>
</dbReference>
<dbReference type="PROSITE" id="PS00197">
    <property type="entry name" value="2FE2S_FER_1"/>
    <property type="match status" value="1"/>
</dbReference>
<comment type="caution">
    <text evidence="7">The sequence shown here is derived from an EMBL/GenBank/DDBJ whole genome shotgun (WGS) entry which is preliminary data.</text>
</comment>
<dbReference type="InterPro" id="IPR022557">
    <property type="entry name" value="SARA-like_C"/>
</dbReference>
<evidence type="ECO:0000256" key="2">
    <source>
        <dbReference type="ARBA" id="ARBA00022771"/>
    </source>
</evidence>
<sequence length="1127" mass="124126">MIDGGGTLDLAAKVSVKYVFRMASAFVPVDLDKLLDEFEEKEQEPKPDQTSVVKVPTVDRKRIATQSFQSPFPSIQEEVLSDQESEKYPDDSKNDIDDDSDDSSSINGLIKAAEAITDQNVAGKTLRDELEELEESVVYMPIDNTWHENAQNSSESVHSAGQFDLNGVEDTHYNASSRDNEESLMTTLASNEGVSDGQEASSNNFDHKDEQISNNDESALDSAVAANGVAEHMQDVESMGWIEDTSRDNSEQPGNDEASQCVVNEFVVSEQRETHEQFMNSTVLHPQDGGMSVDDVNLTSYDQVQSENLLEPGLSIVPVVDANFETYPSDSDQSHNVGTQDFYTQNENADSGTSFQTEPSMTNSYNFNSEQESFDTGNQPAQVEHEEGAQSPVLTMSLQSHGAVEARRITSGEACLGRVPPLWVPDSVATHCMNCGLKFSVLKRRHHCRACGKALCSSCCNMKFVLPYLDNKEGRVCQVCCNALLRAQALSEVMESQEDDNLRNHFDSVPDDLLIEDVLEEHEDLPADQQEVSEGAEAIGDELDSTELSSPGDDVATRPSSSPPVLPPLQIPVLPPTDAPSTPLSTPASPALSDDSDCLFRLDVDNVRSLLPQDITTLPPVLKVTNEEISIQERPDPAEIMYQLKDRTFIDFEANGEVLIITFSHADNALLLTGLHETVVFLLNKNLVVKVTLVKLSCCVKRKCWCFVTEGMGAANQEEMVVLLECHRKETMLPKDVLSHFNTAFAYAKQGHTVSELGYTIFGQPFLGSSDNAGFLYIKPSFQCLKNIPVPSTPYVIGVLIKRLESPWAQLFPLRLQLRLGAEFRYYPCPLFSSRSRSTVYGEVGHTIMNLLAVVKILNATDEHVMALGANFSLEADSHLVCMQSEQGYKTQAINIQNQARKVTGASFIVFSGALKPSSPFMAKVNIVEDGIMVQLTPEMIEKLRHSLKEMQDYSITTGVPGGAGEEQVIVEWVSRQNTSQQASLNSPIDGLQLGSFPSVKVHSGCDFTRKNVFRIQWTEVFFLGEGQQSASRDLNKLTGELAKAFCQTLVPHLSKMSSDGFTFVGLRVNLDPDNVGYLAGSNQQHLPANVMVDLDNVLVPVIHAAANHQRRHSLSAELLFKVLRLL</sequence>
<reference evidence="7 8" key="1">
    <citation type="journal article" date="2018" name="Sci. Rep.">
        <title>Comparative analysis of the Pocillopora damicornis genome highlights role of immune system in coral evolution.</title>
        <authorList>
            <person name="Cunning R."/>
            <person name="Bay R.A."/>
            <person name="Gillette P."/>
            <person name="Baker A.C."/>
            <person name="Traylor-Knowles N."/>
        </authorList>
    </citation>
    <scope>NUCLEOTIDE SEQUENCE [LARGE SCALE GENOMIC DNA]</scope>
    <source>
        <strain evidence="7">RSMAS</strain>
        <tissue evidence="7">Whole animal</tissue>
    </source>
</reference>
<feature type="domain" description="FYVE-type" evidence="6">
    <location>
        <begin position="426"/>
        <end position="485"/>
    </location>
</feature>
<dbReference type="Gene3D" id="3.30.1360.220">
    <property type="entry name" value="Domain of unknown function (DUF3480), N-terminal subdomain"/>
    <property type="match status" value="1"/>
</dbReference>
<dbReference type="PROSITE" id="PS50178">
    <property type="entry name" value="ZF_FYVE"/>
    <property type="match status" value="1"/>
</dbReference>
<keyword evidence="2 4" id="KW-0863">Zinc-finger</keyword>
<dbReference type="Gene3D" id="3.30.40.10">
    <property type="entry name" value="Zinc/RING finger domain, C3HC4 (zinc finger)"/>
    <property type="match status" value="1"/>
</dbReference>
<dbReference type="Pfam" id="PF11979">
    <property type="entry name" value="SARA_C"/>
    <property type="match status" value="2"/>
</dbReference>
<evidence type="ECO:0000256" key="5">
    <source>
        <dbReference type="SAM" id="MobiDB-lite"/>
    </source>
</evidence>
<feature type="compositionally biased region" description="Low complexity" evidence="5">
    <location>
        <begin position="579"/>
        <end position="592"/>
    </location>
</feature>
<feature type="compositionally biased region" description="Basic and acidic residues" evidence="5">
    <location>
        <begin position="84"/>
        <end position="95"/>
    </location>
</feature>
<dbReference type="InterPro" id="IPR000306">
    <property type="entry name" value="Znf_FYVE"/>
</dbReference>
<keyword evidence="8" id="KW-1185">Reference proteome</keyword>
<feature type="region of interest" description="Disordered" evidence="5">
    <location>
        <begin position="327"/>
        <end position="385"/>
    </location>
</feature>
<protein>
    <recommendedName>
        <fullName evidence="6">FYVE-type domain-containing protein</fullName>
    </recommendedName>
</protein>
<organism evidence="7 8">
    <name type="scientific">Pocillopora damicornis</name>
    <name type="common">Cauliflower coral</name>
    <name type="synonym">Millepora damicornis</name>
    <dbReference type="NCBI Taxonomy" id="46731"/>
    <lineage>
        <taxon>Eukaryota</taxon>
        <taxon>Metazoa</taxon>
        <taxon>Cnidaria</taxon>
        <taxon>Anthozoa</taxon>
        <taxon>Hexacorallia</taxon>
        <taxon>Scleractinia</taxon>
        <taxon>Astrocoeniina</taxon>
        <taxon>Pocilloporidae</taxon>
        <taxon>Pocillopora</taxon>
    </lineage>
</organism>
<dbReference type="OrthoDB" id="5872154at2759"/>
<evidence type="ECO:0000256" key="3">
    <source>
        <dbReference type="ARBA" id="ARBA00022833"/>
    </source>
</evidence>
<dbReference type="InterPro" id="IPR011011">
    <property type="entry name" value="Znf_FYVE_PHD"/>
</dbReference>
<gene>
    <name evidence="7" type="ORF">pdam_00017698</name>
</gene>
<dbReference type="GO" id="GO:0031901">
    <property type="term" value="C:early endosome membrane"/>
    <property type="evidence" value="ECO:0007669"/>
    <property type="project" value="TreeGrafter"/>
</dbReference>
<evidence type="ECO:0000256" key="4">
    <source>
        <dbReference type="PROSITE-ProRule" id="PRU00091"/>
    </source>
</evidence>
<evidence type="ECO:0000313" key="7">
    <source>
        <dbReference type="EMBL" id="RMX46148.1"/>
    </source>
</evidence>
<dbReference type="Proteomes" id="UP000275408">
    <property type="component" value="Unassembled WGS sequence"/>
</dbReference>
<dbReference type="PANTHER" id="PTHR46319">
    <property type="entry name" value="ZINC FINGER FYVE DOMAIN-CONTAINING PROTEIN"/>
    <property type="match status" value="1"/>
</dbReference>
<dbReference type="SMART" id="SM01421">
    <property type="entry name" value="DUF3480"/>
    <property type="match status" value="1"/>
</dbReference>
<dbReference type="InterPro" id="IPR006058">
    <property type="entry name" value="2Fe2S_fd_BS"/>
</dbReference>
<evidence type="ECO:0000256" key="1">
    <source>
        <dbReference type="ARBA" id="ARBA00022723"/>
    </source>
</evidence>
<dbReference type="STRING" id="46731.A0A3M6TXX3"/>
<dbReference type="InterPro" id="IPR017455">
    <property type="entry name" value="Znf_FYVE-rel"/>
</dbReference>
<keyword evidence="1" id="KW-0479">Metal-binding</keyword>
<dbReference type="InterPro" id="IPR013083">
    <property type="entry name" value="Znf_RING/FYVE/PHD"/>
</dbReference>
<dbReference type="EMBL" id="RCHS01002721">
    <property type="protein sequence ID" value="RMX46148.1"/>
    <property type="molecule type" value="Genomic_DNA"/>
</dbReference>
<evidence type="ECO:0000313" key="8">
    <source>
        <dbReference type="Proteomes" id="UP000275408"/>
    </source>
</evidence>
<feature type="region of interest" description="Disordered" evidence="5">
    <location>
        <begin position="66"/>
        <end position="105"/>
    </location>
</feature>
<dbReference type="CDD" id="cd15729">
    <property type="entry name" value="FYVE_endofin"/>
    <property type="match status" value="1"/>
</dbReference>
<feature type="compositionally biased region" description="Polar residues" evidence="5">
    <location>
        <begin position="192"/>
        <end position="204"/>
    </location>
</feature>
<dbReference type="GO" id="GO:0008270">
    <property type="term" value="F:zinc ion binding"/>
    <property type="evidence" value="ECO:0007669"/>
    <property type="project" value="UniProtKB-KW"/>
</dbReference>
<name>A0A3M6TXX3_POCDA</name>
<dbReference type="GO" id="GO:0051537">
    <property type="term" value="F:2 iron, 2 sulfur cluster binding"/>
    <property type="evidence" value="ECO:0007669"/>
    <property type="project" value="InterPro"/>
</dbReference>
<dbReference type="FunFam" id="3.30.40.10:FF:000084">
    <property type="entry name" value="Zinc finger, FYVE domain-containing 9b"/>
    <property type="match status" value="1"/>
</dbReference>
<accession>A0A3M6TXX3</accession>
<proteinExistence type="predicted"/>